<reference evidence="2 3" key="1">
    <citation type="submission" date="2017-07" db="EMBL/GenBank/DDBJ databases">
        <authorList>
            <person name="Talla V."/>
            <person name="Backstrom N."/>
        </authorList>
    </citation>
    <scope>NUCLEOTIDE SEQUENCE [LARGE SCALE GENOMIC DNA]</scope>
</reference>
<evidence type="ECO:0000313" key="2">
    <source>
        <dbReference type="EMBL" id="VVC87799.1"/>
    </source>
</evidence>
<name>A0A5E4PPL4_9NEOP</name>
<sequence length="153" mass="17689">MSSEEGDDNIAFVARFTLNELDESYIPTKISEVVKLWRDSLKMLGYQYHADLSNLPENSKETNIERNLVKEMADFEARGLYNREIKNVSRKAESAEEEAEEIEDLEASIEVENTRKDSIDTMDEIEREIEDITLDDAQYLMDSSEEIALLENI</sequence>
<accession>A0A5E4PPL4</accession>
<keyword evidence="1" id="KW-0175">Coiled coil</keyword>
<proteinExistence type="predicted"/>
<dbReference type="EMBL" id="FZQP02000193">
    <property type="protein sequence ID" value="VVC87799.1"/>
    <property type="molecule type" value="Genomic_DNA"/>
</dbReference>
<organism evidence="2 3">
    <name type="scientific">Leptidea sinapis</name>
    <dbReference type="NCBI Taxonomy" id="189913"/>
    <lineage>
        <taxon>Eukaryota</taxon>
        <taxon>Metazoa</taxon>
        <taxon>Ecdysozoa</taxon>
        <taxon>Arthropoda</taxon>
        <taxon>Hexapoda</taxon>
        <taxon>Insecta</taxon>
        <taxon>Pterygota</taxon>
        <taxon>Neoptera</taxon>
        <taxon>Endopterygota</taxon>
        <taxon>Lepidoptera</taxon>
        <taxon>Glossata</taxon>
        <taxon>Ditrysia</taxon>
        <taxon>Papilionoidea</taxon>
        <taxon>Pieridae</taxon>
        <taxon>Dismorphiinae</taxon>
        <taxon>Leptidea</taxon>
    </lineage>
</organism>
<evidence type="ECO:0000313" key="3">
    <source>
        <dbReference type="Proteomes" id="UP000324832"/>
    </source>
</evidence>
<dbReference type="Proteomes" id="UP000324832">
    <property type="component" value="Unassembled WGS sequence"/>
</dbReference>
<keyword evidence="3" id="KW-1185">Reference proteome</keyword>
<feature type="coiled-coil region" evidence="1">
    <location>
        <begin position="78"/>
        <end position="135"/>
    </location>
</feature>
<dbReference type="AlphaFoldDB" id="A0A5E4PPL4"/>
<protein>
    <submittedName>
        <fullName evidence="2">Uncharacterized protein</fullName>
    </submittedName>
</protein>
<gene>
    <name evidence="2" type="ORF">LSINAPIS_LOCUS1326</name>
</gene>
<evidence type="ECO:0000256" key="1">
    <source>
        <dbReference type="SAM" id="Coils"/>
    </source>
</evidence>